<dbReference type="Proteomes" id="UP001159363">
    <property type="component" value="Chromosome 15"/>
</dbReference>
<reference evidence="1 2" key="1">
    <citation type="submission" date="2023-02" db="EMBL/GenBank/DDBJ databases">
        <title>LHISI_Scaffold_Assembly.</title>
        <authorList>
            <person name="Stuart O.P."/>
            <person name="Cleave R."/>
            <person name="Magrath M.J.L."/>
            <person name="Mikheyev A.S."/>
        </authorList>
    </citation>
    <scope>NUCLEOTIDE SEQUENCE [LARGE SCALE GENOMIC DNA]</scope>
    <source>
        <strain evidence="1">Daus_M_001</strain>
        <tissue evidence="1">Leg muscle</tissue>
    </source>
</reference>
<organism evidence="1 2">
    <name type="scientific">Dryococelus australis</name>
    <dbReference type="NCBI Taxonomy" id="614101"/>
    <lineage>
        <taxon>Eukaryota</taxon>
        <taxon>Metazoa</taxon>
        <taxon>Ecdysozoa</taxon>
        <taxon>Arthropoda</taxon>
        <taxon>Hexapoda</taxon>
        <taxon>Insecta</taxon>
        <taxon>Pterygota</taxon>
        <taxon>Neoptera</taxon>
        <taxon>Polyneoptera</taxon>
        <taxon>Phasmatodea</taxon>
        <taxon>Verophasmatodea</taxon>
        <taxon>Anareolatae</taxon>
        <taxon>Phasmatidae</taxon>
        <taxon>Eurycanthinae</taxon>
        <taxon>Dryococelus</taxon>
    </lineage>
</organism>
<evidence type="ECO:0008006" key="3">
    <source>
        <dbReference type="Google" id="ProtNLM"/>
    </source>
</evidence>
<evidence type="ECO:0000313" key="1">
    <source>
        <dbReference type="EMBL" id="KAJ8866542.1"/>
    </source>
</evidence>
<dbReference type="EMBL" id="JARBHB010000016">
    <property type="protein sequence ID" value="KAJ8866542.1"/>
    <property type="molecule type" value="Genomic_DNA"/>
</dbReference>
<accession>A0ABQ9G232</accession>
<gene>
    <name evidence="1" type="ORF">PR048_032401</name>
</gene>
<protein>
    <recommendedName>
        <fullName evidence="3">HAT C-terminal dimerisation domain-containing protein</fullName>
    </recommendedName>
</protein>
<evidence type="ECO:0000313" key="2">
    <source>
        <dbReference type="Proteomes" id="UP001159363"/>
    </source>
</evidence>
<proteinExistence type="predicted"/>
<comment type="caution">
    <text evidence="1">The sequence shown here is derived from an EMBL/GenBank/DDBJ whole genome shotgun (WGS) entry which is preliminary data.</text>
</comment>
<keyword evidence="2" id="KW-1185">Reference proteome</keyword>
<sequence>MMVGGASEAINVVFKCLREKRNEDGLNHLWSEMDSKVKEYELIFPTSRRSENTPKRLQRSNYAVPDYQFASPEELYRKAYFEALDKARATQSVEWNSKVTETLQEKYFHLQQLGHQIEMLKKLSPELEKFLCYLLVTPVTSAIGERSFYMLRMLKSYLRTKMTQKILNSLCILHVYVKLTEDLNIEKLISEYINKNEYRVHVFGKKYLICS</sequence>
<name>A0ABQ9G232_9NEOP</name>